<keyword evidence="6" id="KW-0539">Nucleus</keyword>
<dbReference type="AlphaFoldDB" id="A0A0D1ZTS3"/>
<dbReference type="Pfam" id="PF04082">
    <property type="entry name" value="Fungal_trans"/>
    <property type="match status" value="1"/>
</dbReference>
<dbReference type="Pfam" id="PF00172">
    <property type="entry name" value="Zn_clus"/>
    <property type="match status" value="1"/>
</dbReference>
<dbReference type="Gene3D" id="4.10.240.10">
    <property type="entry name" value="Zn(2)-C6 fungal-type DNA-binding domain"/>
    <property type="match status" value="1"/>
</dbReference>
<dbReference type="SMART" id="SM00906">
    <property type="entry name" value="Fungal_trans"/>
    <property type="match status" value="1"/>
</dbReference>
<feature type="region of interest" description="Disordered" evidence="7">
    <location>
        <begin position="720"/>
        <end position="794"/>
    </location>
</feature>
<dbReference type="InterPro" id="IPR036864">
    <property type="entry name" value="Zn2-C6_fun-type_DNA-bd_sf"/>
</dbReference>
<dbReference type="PROSITE" id="PS50048">
    <property type="entry name" value="ZN2_CY6_FUNGAL_2"/>
    <property type="match status" value="1"/>
</dbReference>
<name>A0A0D1ZTS3_EXOME</name>
<keyword evidence="5" id="KW-0804">Transcription</keyword>
<sequence>MEHSVNYADDETGSGLHDKTKAASASRVRRRNRMITSCLECRRRKLKCDKLHPCTNCHKFSRDCLFLAPALDSVSQQRLNEIKEKMGSLERVLEQDVARQHGKPSSGTSTRAERRTSADLPGGETSSSDNEGAVPEDEKGLEATPLAVIDAAYEDDANDDILDLGVRVGKMRLTERLGGFFRPRINDELGATLAKSKRDSNLNNVTSAVPKLPDSDQDYLAPGSSYIAPGSGFLFGDVGSKRSLINFLPTKGAADVLVRHYSECVHHITRVVHWPSFVLHYDNFWTSVLAGLEPPAWQQALVLSILFASVASMDEKDVEAIFARPKSTILRNCQTGTEVTLSKAQFLRATKLETLQALVIYLLPMCRDQMSRAHSVLVGMAIRLAECMGLHRDPETLYGLSPVECHARRILWFELCFLDFRTCESQGPRPGIKREDYDTRFPLNINDADLFQPKIRDSKTSFTDMTTSRIRFECTEMQRVIWQDRIRLERKKVSLTHVLSKIETFRKAMEAKYTPMLNLEVPIQKYARLVMSLMIQRMYVMVMHRFLNHAPNLVPERLLNLTISGGVQSMEAAIALQSLPELSQWRWYGGAYQQWHIAFLLLTIDYQMPNHAEADRIWNILDFVFEPDQSSSRTQKAQTIIEAIKDRTGVYRDLRKIRIPPSMKDGLEMVDSNVRKPTNDASASTEVGINSSTLQGEVPAAAYMREQNWSFENPATLYVTSPYDGRSEQSGWNSSTPQGPGSGQTQSTRPVQPPQQGPQHISPRSDSQSHASPGHLGEFHSPSDSSTNESWPPLITSDQTQWRTVLNNTGSGIQLPAPTHGLAPMSSPPQPAPGSIGNMFMNSGFQSDQVNIPQYPVSVNRGDSMMADINWTEWDQLFPPESNNSLLDHTVGYDTGPAPDYKPYG</sequence>
<evidence type="ECO:0000256" key="2">
    <source>
        <dbReference type="ARBA" id="ARBA00022723"/>
    </source>
</evidence>
<evidence type="ECO:0000313" key="9">
    <source>
        <dbReference type="EMBL" id="KIV90208.1"/>
    </source>
</evidence>
<dbReference type="GO" id="GO:0000981">
    <property type="term" value="F:DNA-binding transcription factor activity, RNA polymerase II-specific"/>
    <property type="evidence" value="ECO:0007669"/>
    <property type="project" value="InterPro"/>
</dbReference>
<evidence type="ECO:0000256" key="5">
    <source>
        <dbReference type="ARBA" id="ARBA00023163"/>
    </source>
</evidence>
<organism evidence="9 10">
    <name type="scientific">Exophiala mesophila</name>
    <name type="common">Black yeast-like fungus</name>
    <dbReference type="NCBI Taxonomy" id="212818"/>
    <lineage>
        <taxon>Eukaryota</taxon>
        <taxon>Fungi</taxon>
        <taxon>Dikarya</taxon>
        <taxon>Ascomycota</taxon>
        <taxon>Pezizomycotina</taxon>
        <taxon>Eurotiomycetes</taxon>
        <taxon>Chaetothyriomycetidae</taxon>
        <taxon>Chaetothyriales</taxon>
        <taxon>Herpotrichiellaceae</taxon>
        <taxon>Exophiala</taxon>
    </lineage>
</organism>
<dbReference type="PROSITE" id="PS00463">
    <property type="entry name" value="ZN2_CY6_FUNGAL_1"/>
    <property type="match status" value="1"/>
</dbReference>
<dbReference type="GO" id="GO:0005634">
    <property type="term" value="C:nucleus"/>
    <property type="evidence" value="ECO:0007669"/>
    <property type="project" value="UniProtKB-SubCell"/>
</dbReference>
<dbReference type="PANTHER" id="PTHR31001">
    <property type="entry name" value="UNCHARACTERIZED TRANSCRIPTIONAL REGULATORY PROTEIN"/>
    <property type="match status" value="1"/>
</dbReference>
<keyword evidence="10" id="KW-1185">Reference proteome</keyword>
<evidence type="ECO:0000256" key="3">
    <source>
        <dbReference type="ARBA" id="ARBA00023015"/>
    </source>
</evidence>
<proteinExistence type="predicted"/>
<dbReference type="CDD" id="cd12148">
    <property type="entry name" value="fungal_TF_MHR"/>
    <property type="match status" value="1"/>
</dbReference>
<dbReference type="GO" id="GO:0006351">
    <property type="term" value="P:DNA-templated transcription"/>
    <property type="evidence" value="ECO:0007669"/>
    <property type="project" value="InterPro"/>
</dbReference>
<dbReference type="PANTHER" id="PTHR31001:SF40">
    <property type="entry name" value="ZN(II)2CYS6 TRANSCRIPTION FACTOR (EUROFUNG)"/>
    <property type="match status" value="1"/>
</dbReference>
<gene>
    <name evidence="9" type="ORF">PV10_07538</name>
</gene>
<feature type="domain" description="Zn(2)-C6 fungal-type" evidence="8">
    <location>
        <begin position="37"/>
        <end position="66"/>
    </location>
</feature>
<feature type="region of interest" description="Disordered" evidence="7">
    <location>
        <begin position="809"/>
        <end position="830"/>
    </location>
</feature>
<dbReference type="VEuPathDB" id="FungiDB:PV10_07538"/>
<keyword evidence="2" id="KW-0479">Metal-binding</keyword>
<feature type="compositionally biased region" description="Polar residues" evidence="7">
    <location>
        <begin position="782"/>
        <end position="794"/>
    </location>
</feature>
<dbReference type="Proteomes" id="UP000054302">
    <property type="component" value="Unassembled WGS sequence"/>
</dbReference>
<dbReference type="GeneID" id="27325383"/>
<comment type="subcellular location">
    <subcellularLocation>
        <location evidence="1">Nucleus</location>
    </subcellularLocation>
</comment>
<evidence type="ECO:0000256" key="6">
    <source>
        <dbReference type="ARBA" id="ARBA00023242"/>
    </source>
</evidence>
<evidence type="ECO:0000256" key="7">
    <source>
        <dbReference type="SAM" id="MobiDB-lite"/>
    </source>
</evidence>
<feature type="compositionally biased region" description="Polar residues" evidence="7">
    <location>
        <begin position="728"/>
        <end position="750"/>
    </location>
</feature>
<dbReference type="OrthoDB" id="424974at2759"/>
<feature type="region of interest" description="Disordered" evidence="7">
    <location>
        <begin position="94"/>
        <end position="141"/>
    </location>
</feature>
<dbReference type="CDD" id="cd00067">
    <property type="entry name" value="GAL4"/>
    <property type="match status" value="1"/>
</dbReference>
<evidence type="ECO:0000256" key="4">
    <source>
        <dbReference type="ARBA" id="ARBA00023125"/>
    </source>
</evidence>
<reference evidence="9 10" key="1">
    <citation type="submission" date="2015-01" db="EMBL/GenBank/DDBJ databases">
        <title>The Genome Sequence of Exophiala mesophila CBS40295.</title>
        <authorList>
            <consortium name="The Broad Institute Genomics Platform"/>
            <person name="Cuomo C."/>
            <person name="de Hoog S."/>
            <person name="Gorbushina A."/>
            <person name="Stielow B."/>
            <person name="Teixiera M."/>
            <person name="Abouelleil A."/>
            <person name="Chapman S.B."/>
            <person name="Priest M."/>
            <person name="Young S.K."/>
            <person name="Wortman J."/>
            <person name="Nusbaum C."/>
            <person name="Birren B."/>
        </authorList>
    </citation>
    <scope>NUCLEOTIDE SEQUENCE [LARGE SCALE GENOMIC DNA]</scope>
    <source>
        <strain evidence="9 10">CBS 40295</strain>
    </source>
</reference>
<dbReference type="InterPro" id="IPR001138">
    <property type="entry name" value="Zn2Cys6_DnaBD"/>
</dbReference>
<dbReference type="SMART" id="SM00066">
    <property type="entry name" value="GAL4"/>
    <property type="match status" value="1"/>
</dbReference>
<protein>
    <recommendedName>
        <fullName evidence="8">Zn(2)-C6 fungal-type domain-containing protein</fullName>
    </recommendedName>
</protein>
<feature type="region of interest" description="Disordered" evidence="7">
    <location>
        <begin position="1"/>
        <end position="28"/>
    </location>
</feature>
<dbReference type="EMBL" id="KN847524">
    <property type="protein sequence ID" value="KIV90208.1"/>
    <property type="molecule type" value="Genomic_DNA"/>
</dbReference>
<evidence type="ECO:0000259" key="8">
    <source>
        <dbReference type="PROSITE" id="PS50048"/>
    </source>
</evidence>
<dbReference type="RefSeq" id="XP_016221782.1">
    <property type="nucleotide sequence ID" value="XM_016372450.1"/>
</dbReference>
<keyword evidence="3" id="KW-0805">Transcription regulation</keyword>
<dbReference type="GO" id="GO:0008270">
    <property type="term" value="F:zinc ion binding"/>
    <property type="evidence" value="ECO:0007669"/>
    <property type="project" value="InterPro"/>
</dbReference>
<dbReference type="SUPFAM" id="SSF57701">
    <property type="entry name" value="Zn2/Cys6 DNA-binding domain"/>
    <property type="match status" value="1"/>
</dbReference>
<feature type="compositionally biased region" description="Polar residues" evidence="7">
    <location>
        <begin position="757"/>
        <end position="771"/>
    </location>
</feature>
<keyword evidence="4" id="KW-0238">DNA-binding</keyword>
<dbReference type="GO" id="GO:0003677">
    <property type="term" value="F:DNA binding"/>
    <property type="evidence" value="ECO:0007669"/>
    <property type="project" value="UniProtKB-KW"/>
</dbReference>
<dbReference type="STRING" id="212818.A0A0D1ZTS3"/>
<accession>A0A0D1ZTS3</accession>
<dbReference type="OMA" id="NRMITSC"/>
<evidence type="ECO:0000256" key="1">
    <source>
        <dbReference type="ARBA" id="ARBA00004123"/>
    </source>
</evidence>
<dbReference type="InterPro" id="IPR050613">
    <property type="entry name" value="Sec_Metabolite_Reg"/>
</dbReference>
<evidence type="ECO:0000313" key="10">
    <source>
        <dbReference type="Proteomes" id="UP000054302"/>
    </source>
</evidence>
<dbReference type="InterPro" id="IPR007219">
    <property type="entry name" value="XnlR_reg_dom"/>
</dbReference>
<dbReference type="HOGENOM" id="CLU_004083_9_0_1"/>